<dbReference type="InterPro" id="IPR049349">
    <property type="entry name" value="DUF2264_N"/>
</dbReference>
<gene>
    <name evidence="2" type="ORF">C8C77_1327</name>
</gene>
<reference evidence="2 3" key="1">
    <citation type="submission" date="2019-03" db="EMBL/GenBank/DDBJ databases">
        <title>Subsurface microbial communities from deep shales in Ohio and West Virginia, USA.</title>
        <authorList>
            <person name="Wrighton K."/>
        </authorList>
    </citation>
    <scope>NUCLEOTIDE SEQUENCE [LARGE SCALE GENOMIC DNA]</scope>
    <source>
        <strain evidence="2 3">MSL9.2</strain>
    </source>
</reference>
<dbReference type="Pfam" id="PF10022">
    <property type="entry name" value="DUF2264"/>
    <property type="match status" value="1"/>
</dbReference>
<dbReference type="PANTHER" id="PTHR35339">
    <property type="entry name" value="LINALOOL DEHYDRATASE_ISOMERASE DOMAIN-CONTAINING PROTEIN"/>
    <property type="match status" value="1"/>
</dbReference>
<dbReference type="InterPro" id="IPR016624">
    <property type="entry name" value="UCP014753"/>
</dbReference>
<organism evidence="2 3">
    <name type="scientific">Halanaerobium saccharolyticum</name>
    <dbReference type="NCBI Taxonomy" id="43595"/>
    <lineage>
        <taxon>Bacteria</taxon>
        <taxon>Bacillati</taxon>
        <taxon>Bacillota</taxon>
        <taxon>Clostridia</taxon>
        <taxon>Halanaerobiales</taxon>
        <taxon>Halanaerobiaceae</taxon>
        <taxon>Halanaerobium</taxon>
    </lineage>
</organism>
<protein>
    <recommendedName>
        <fullName evidence="1">DUF2264 domain-containing protein</fullName>
    </recommendedName>
</protein>
<dbReference type="RefSeq" id="WP_208320781.1">
    <property type="nucleotide sequence ID" value="NZ_QLME01000029.1"/>
</dbReference>
<sequence>MTDRKYWLETMLQIVDPVLKNLSQEKLKEKMPVASSKERVKYSYLEAFGRSLSGIAPWLELNSKDADLTDSEKEKLEEYSQMARDSIRAAVDPDSADYMVFNDQIRQPLVDTAFLAQAIIRAPQELWHKLDSSTKENLVRALKSSRQIKPYYCNWLLFSAVVEAALAFMGEDYDSVRIDYALREHQNWYLGDGVYGDGPEFHFDYYNSFVIQPMMLDIIKVMQDKDSEIAEMEAKIITRARRYGEILEKMIAPDGTYPPLGRSITYRFGVFQLLSQLALINQLPASLNPAQVRTALTAVIKKVMSAKNMFDQEGWLTIGLYGKQPDLGEEYINTGSLYLASEVFMPLGLDNNSEFWSTPAEDWSAKKIWSGENAQADHSL</sequence>
<evidence type="ECO:0000259" key="1">
    <source>
        <dbReference type="Pfam" id="PF10022"/>
    </source>
</evidence>
<dbReference type="AlphaFoldDB" id="A0A4R7YQ54"/>
<proteinExistence type="predicted"/>
<dbReference type="PIRSF" id="PIRSF014753">
    <property type="entry name" value="UCP014753"/>
    <property type="match status" value="1"/>
</dbReference>
<feature type="domain" description="DUF2264" evidence="1">
    <location>
        <begin position="3"/>
        <end position="363"/>
    </location>
</feature>
<dbReference type="Proteomes" id="UP000294697">
    <property type="component" value="Unassembled WGS sequence"/>
</dbReference>
<evidence type="ECO:0000313" key="3">
    <source>
        <dbReference type="Proteomes" id="UP000294697"/>
    </source>
</evidence>
<comment type="caution">
    <text evidence="2">The sequence shown here is derived from an EMBL/GenBank/DDBJ whole genome shotgun (WGS) entry which is preliminary data.</text>
</comment>
<accession>A0A4R7YQ54</accession>
<evidence type="ECO:0000313" key="2">
    <source>
        <dbReference type="EMBL" id="TDV99005.1"/>
    </source>
</evidence>
<dbReference type="PANTHER" id="PTHR35339:SF3">
    <property type="entry name" value="DUF2264 DOMAIN-CONTAINING PROTEIN"/>
    <property type="match status" value="1"/>
</dbReference>
<dbReference type="EMBL" id="SODA01000032">
    <property type="protein sequence ID" value="TDV99005.1"/>
    <property type="molecule type" value="Genomic_DNA"/>
</dbReference>
<name>A0A4R7YQ54_9FIRM</name>